<proteinExistence type="predicted"/>
<gene>
    <name evidence="2" type="ORF">Glove_230g160</name>
</gene>
<dbReference type="PROSITE" id="PS51886">
    <property type="entry name" value="TLDC"/>
    <property type="match status" value="1"/>
</dbReference>
<reference evidence="2 3" key="1">
    <citation type="submission" date="2018-08" db="EMBL/GenBank/DDBJ databases">
        <title>Genome and evolution of the arbuscular mycorrhizal fungus Diversispora epigaea (formerly Glomus versiforme) and its bacterial endosymbionts.</title>
        <authorList>
            <person name="Sun X."/>
            <person name="Fei Z."/>
            <person name="Harrison M."/>
        </authorList>
    </citation>
    <scope>NUCLEOTIDE SEQUENCE [LARGE SCALE GENOMIC DNA]</scope>
    <source>
        <strain evidence="2 3">IT104</strain>
    </source>
</reference>
<evidence type="ECO:0000313" key="2">
    <source>
        <dbReference type="EMBL" id="RHZ73589.1"/>
    </source>
</evidence>
<evidence type="ECO:0000313" key="3">
    <source>
        <dbReference type="Proteomes" id="UP000266861"/>
    </source>
</evidence>
<dbReference type="InterPro" id="IPR006571">
    <property type="entry name" value="TLDc_dom"/>
</dbReference>
<comment type="caution">
    <text evidence="2">The sequence shown here is derived from an EMBL/GenBank/DDBJ whole genome shotgun (WGS) entry which is preliminary data.</text>
</comment>
<sequence length="190" mass="22065">MISSWIDHRRVNYSSINNPYEFRLILRGSKDGFSPRTFLNVCDGYANTIVVAKVKGTDEIVGGFNPLAWDKKTSKWKKTNKSFIFSFKEGDTQNSILSRVKDEDHALHYHYISDYYGPEFGGDEFKLESWVNDFTLDKQSVCSSSFFNYYEKPIRSTSENFSITDYERKTKALEDESTLDLAYNGWCKII</sequence>
<dbReference type="EMBL" id="PQFF01000213">
    <property type="protein sequence ID" value="RHZ73589.1"/>
    <property type="molecule type" value="Genomic_DNA"/>
</dbReference>
<keyword evidence="3" id="KW-1185">Reference proteome</keyword>
<name>A0A397ICI5_9GLOM</name>
<protein>
    <recommendedName>
        <fullName evidence="1">TLDc domain-containing protein</fullName>
    </recommendedName>
</protein>
<dbReference type="OrthoDB" id="2435505at2759"/>
<dbReference type="Pfam" id="PF07534">
    <property type="entry name" value="TLD"/>
    <property type="match status" value="1"/>
</dbReference>
<dbReference type="AlphaFoldDB" id="A0A397ICI5"/>
<feature type="domain" description="TLDc" evidence="1">
    <location>
        <begin position="1"/>
        <end position="145"/>
    </location>
</feature>
<dbReference type="Proteomes" id="UP000266861">
    <property type="component" value="Unassembled WGS sequence"/>
</dbReference>
<organism evidence="2 3">
    <name type="scientific">Diversispora epigaea</name>
    <dbReference type="NCBI Taxonomy" id="1348612"/>
    <lineage>
        <taxon>Eukaryota</taxon>
        <taxon>Fungi</taxon>
        <taxon>Fungi incertae sedis</taxon>
        <taxon>Mucoromycota</taxon>
        <taxon>Glomeromycotina</taxon>
        <taxon>Glomeromycetes</taxon>
        <taxon>Diversisporales</taxon>
        <taxon>Diversisporaceae</taxon>
        <taxon>Diversispora</taxon>
    </lineage>
</organism>
<accession>A0A397ICI5</accession>
<evidence type="ECO:0000259" key="1">
    <source>
        <dbReference type="PROSITE" id="PS51886"/>
    </source>
</evidence>